<dbReference type="PROSITE" id="PS00028">
    <property type="entry name" value="ZINC_FINGER_C2H2_1"/>
    <property type="match status" value="5"/>
</dbReference>
<evidence type="ECO:0000256" key="1">
    <source>
        <dbReference type="ARBA" id="ARBA00004123"/>
    </source>
</evidence>
<evidence type="ECO:0000256" key="8">
    <source>
        <dbReference type="ARBA" id="ARBA00023242"/>
    </source>
</evidence>
<dbReference type="OrthoDB" id="6077919at2759"/>
<keyword evidence="2" id="KW-0479">Metal-binding</keyword>
<keyword evidence="6" id="KW-0805">Transcription regulation</keyword>
<dbReference type="PANTHER" id="PTHR24393:SF34">
    <property type="entry name" value="PR_SET DOMAIN 13"/>
    <property type="match status" value="1"/>
</dbReference>
<accession>A0A7D9DDV6</accession>
<gene>
    <name evidence="10" type="ORF">PACLA_8A020838</name>
</gene>
<feature type="compositionally biased region" description="Basic residues" evidence="9">
    <location>
        <begin position="187"/>
        <end position="201"/>
    </location>
</feature>
<evidence type="ECO:0000256" key="4">
    <source>
        <dbReference type="ARBA" id="ARBA00022771"/>
    </source>
</evidence>
<proteinExistence type="predicted"/>
<evidence type="ECO:0000256" key="9">
    <source>
        <dbReference type="SAM" id="MobiDB-lite"/>
    </source>
</evidence>
<evidence type="ECO:0000313" key="10">
    <source>
        <dbReference type="EMBL" id="CAB3982651.1"/>
    </source>
</evidence>
<dbReference type="SUPFAM" id="SSF57667">
    <property type="entry name" value="beta-beta-alpha zinc fingers"/>
    <property type="match status" value="3"/>
</dbReference>
<keyword evidence="7" id="KW-0804">Transcription</keyword>
<dbReference type="GO" id="GO:0000978">
    <property type="term" value="F:RNA polymerase II cis-regulatory region sequence-specific DNA binding"/>
    <property type="evidence" value="ECO:0007669"/>
    <property type="project" value="TreeGrafter"/>
</dbReference>
<dbReference type="InterPro" id="IPR036236">
    <property type="entry name" value="Znf_C2H2_sf"/>
</dbReference>
<dbReference type="Gene3D" id="3.30.160.60">
    <property type="entry name" value="Classic Zinc Finger"/>
    <property type="match status" value="4"/>
</dbReference>
<feature type="region of interest" description="Disordered" evidence="9">
    <location>
        <begin position="181"/>
        <end position="220"/>
    </location>
</feature>
<keyword evidence="4" id="KW-0863">Zinc-finger</keyword>
<dbReference type="PANTHER" id="PTHR24393">
    <property type="entry name" value="ZINC FINGER PROTEIN"/>
    <property type="match status" value="1"/>
</dbReference>
<keyword evidence="3" id="KW-0677">Repeat</keyword>
<organism evidence="10 11">
    <name type="scientific">Paramuricea clavata</name>
    <name type="common">Red gorgonian</name>
    <name type="synonym">Violescent sea-whip</name>
    <dbReference type="NCBI Taxonomy" id="317549"/>
    <lineage>
        <taxon>Eukaryota</taxon>
        <taxon>Metazoa</taxon>
        <taxon>Cnidaria</taxon>
        <taxon>Anthozoa</taxon>
        <taxon>Octocorallia</taxon>
        <taxon>Malacalcyonacea</taxon>
        <taxon>Plexauridae</taxon>
        <taxon>Paramuricea</taxon>
    </lineage>
</organism>
<dbReference type="FunFam" id="3.30.160.60:FF:000012">
    <property type="entry name" value="RB-associated KRAB zinc finger protein-like"/>
    <property type="match status" value="2"/>
</dbReference>
<dbReference type="AlphaFoldDB" id="A0A7D9DDV6"/>
<dbReference type="PROSITE" id="PS50157">
    <property type="entry name" value="ZINC_FINGER_C2H2_2"/>
    <property type="match status" value="5"/>
</dbReference>
<protein>
    <submittedName>
        <fullName evidence="10">Zinc finger 883-like</fullName>
    </submittedName>
</protein>
<dbReference type="Proteomes" id="UP001152795">
    <property type="component" value="Unassembled WGS sequence"/>
</dbReference>
<dbReference type="SMART" id="SM00355">
    <property type="entry name" value="ZnF_C2H2"/>
    <property type="match status" value="5"/>
</dbReference>
<evidence type="ECO:0000256" key="2">
    <source>
        <dbReference type="ARBA" id="ARBA00022723"/>
    </source>
</evidence>
<evidence type="ECO:0000256" key="5">
    <source>
        <dbReference type="ARBA" id="ARBA00022833"/>
    </source>
</evidence>
<evidence type="ECO:0000256" key="7">
    <source>
        <dbReference type="ARBA" id="ARBA00023163"/>
    </source>
</evidence>
<name>A0A7D9DDV6_PARCT</name>
<comment type="subcellular location">
    <subcellularLocation>
        <location evidence="1">Nucleus</location>
    </subcellularLocation>
</comment>
<evidence type="ECO:0000256" key="6">
    <source>
        <dbReference type="ARBA" id="ARBA00023015"/>
    </source>
</evidence>
<dbReference type="GO" id="GO:0008270">
    <property type="term" value="F:zinc ion binding"/>
    <property type="evidence" value="ECO:0007669"/>
    <property type="project" value="UniProtKB-KW"/>
</dbReference>
<reference evidence="10" key="1">
    <citation type="submission" date="2020-04" db="EMBL/GenBank/DDBJ databases">
        <authorList>
            <person name="Alioto T."/>
            <person name="Alioto T."/>
            <person name="Gomez Garrido J."/>
        </authorList>
    </citation>
    <scope>NUCLEOTIDE SEQUENCE</scope>
    <source>
        <strain evidence="10">A484AB</strain>
    </source>
</reference>
<dbReference type="InterPro" id="IPR013087">
    <property type="entry name" value="Znf_C2H2_type"/>
</dbReference>
<dbReference type="EMBL" id="CACRXK020000528">
    <property type="protein sequence ID" value="CAB3982651.1"/>
    <property type="molecule type" value="Genomic_DNA"/>
</dbReference>
<dbReference type="Pfam" id="PF00096">
    <property type="entry name" value="zf-C2H2"/>
    <property type="match status" value="5"/>
</dbReference>
<evidence type="ECO:0000313" key="11">
    <source>
        <dbReference type="Proteomes" id="UP001152795"/>
    </source>
</evidence>
<sequence>MADLENDEVNRQLCAITTDEMFECWSPETQEQILAEWDDWQEESEKSGLCCDECGKTFKRAGNLKRHKKTHSEKEYECSRCHKKFDRMDNLKRHLKTHSENEYECSRCDKKFDQMDNLNRHMKTHSEKEYECSKCHKKFDRKDNLTRHMEMHERRGAEREYTCDECGEVFRNIFPFQAHQREVHQVGRGKRTKTPTGRTKRQRTDEPKPPRPSTSVNEGASTSIVVSECMKFICLYRM</sequence>
<dbReference type="FunFam" id="3.30.160.60:FF:000303">
    <property type="entry name" value="Zinc finger protein 41"/>
    <property type="match status" value="2"/>
</dbReference>
<keyword evidence="5" id="KW-0862">Zinc</keyword>
<dbReference type="GO" id="GO:0001228">
    <property type="term" value="F:DNA-binding transcription activator activity, RNA polymerase II-specific"/>
    <property type="evidence" value="ECO:0007669"/>
    <property type="project" value="TreeGrafter"/>
</dbReference>
<dbReference type="GO" id="GO:0005634">
    <property type="term" value="C:nucleus"/>
    <property type="evidence" value="ECO:0007669"/>
    <property type="project" value="UniProtKB-SubCell"/>
</dbReference>
<comment type="caution">
    <text evidence="10">The sequence shown here is derived from an EMBL/GenBank/DDBJ whole genome shotgun (WGS) entry which is preliminary data.</text>
</comment>
<evidence type="ECO:0000256" key="3">
    <source>
        <dbReference type="ARBA" id="ARBA00022737"/>
    </source>
</evidence>
<keyword evidence="8" id="KW-0539">Nucleus</keyword>
<keyword evidence="11" id="KW-1185">Reference proteome</keyword>